<feature type="transmembrane region" description="Helical" evidence="7">
    <location>
        <begin position="222"/>
        <end position="241"/>
    </location>
</feature>
<dbReference type="PANTHER" id="PTHR23502">
    <property type="entry name" value="MAJOR FACILITATOR SUPERFAMILY"/>
    <property type="match status" value="1"/>
</dbReference>
<proteinExistence type="inferred from homology"/>
<dbReference type="CDD" id="cd17323">
    <property type="entry name" value="MFS_Tpo1_MDR_like"/>
    <property type="match status" value="1"/>
</dbReference>
<dbReference type="GO" id="GO:0015606">
    <property type="term" value="F:spermidine transmembrane transporter activity"/>
    <property type="evidence" value="ECO:0007669"/>
    <property type="project" value="TreeGrafter"/>
</dbReference>
<sequence>MSSTKDGGTPSHNTPMDVECATPKESLNDRDESIEPGKDVANVVEVVTDLDNDVSLPMNWPLGKKVFNVAVPSLLGFVISFGSSIYAPAVPDVMRAFKVSETIATVPLTTYVLGLAFGPMLSAPISEIFGRLGTYRFTVPISALFTLGARFSPNIAALCILRFFAGFFGGAPLPVAAGTAADMFRAQEFAIAGSFLLYFPFLGPAIGPVVGGFATQYNGWKWSQYVLTITMIVAWIPAFFLEETYLKIILARRKEKVEAVQAAEKQAKPPAKTLLFGILFITLLRPAKMLVYEPIVTFLSIYVAFGFAVIFTFFSSVPYVFGLVYHFDRGNNGLVFLSIALGCTLALPTCIILDRVKYQKAYRKTPGKVPPELRLWPAMCGAFGLPLSLFWFAWTARSDVHWIVPIIAMVPFAWGNLCIYVSTSLYLIDTYAALTAASAIAANGLLRYVFGGTFPLFTIQMYEKLGIGWATSLLGFVSLVMLPIPWVLYALGPKIRGASHFETR</sequence>
<evidence type="ECO:0000256" key="2">
    <source>
        <dbReference type="ARBA" id="ARBA00008335"/>
    </source>
</evidence>
<comment type="similarity">
    <text evidence="2">Belongs to the major facilitator superfamily.</text>
</comment>
<feature type="transmembrane region" description="Helical" evidence="7">
    <location>
        <begin position="66"/>
        <end position="90"/>
    </location>
</feature>
<feature type="transmembrane region" description="Helical" evidence="7">
    <location>
        <begin position="470"/>
        <end position="491"/>
    </location>
</feature>
<feature type="transmembrane region" description="Helical" evidence="7">
    <location>
        <begin position="373"/>
        <end position="394"/>
    </location>
</feature>
<keyword evidence="10" id="KW-1185">Reference proteome</keyword>
<dbReference type="PANTHER" id="PTHR23502:SF38">
    <property type="entry name" value="POLYAMINE TRANSPORTER 4"/>
    <property type="match status" value="1"/>
</dbReference>
<evidence type="ECO:0000313" key="10">
    <source>
        <dbReference type="Proteomes" id="UP000184330"/>
    </source>
</evidence>
<organism evidence="9 10">
    <name type="scientific">Phialocephala subalpina</name>
    <dbReference type="NCBI Taxonomy" id="576137"/>
    <lineage>
        <taxon>Eukaryota</taxon>
        <taxon>Fungi</taxon>
        <taxon>Dikarya</taxon>
        <taxon>Ascomycota</taxon>
        <taxon>Pezizomycotina</taxon>
        <taxon>Leotiomycetes</taxon>
        <taxon>Helotiales</taxon>
        <taxon>Mollisiaceae</taxon>
        <taxon>Phialocephala</taxon>
        <taxon>Phialocephala fortinii species complex</taxon>
    </lineage>
</organism>
<feature type="transmembrane region" description="Helical" evidence="7">
    <location>
        <begin position="102"/>
        <end position="121"/>
    </location>
</feature>
<feature type="transmembrane region" description="Helical" evidence="7">
    <location>
        <begin position="155"/>
        <end position="177"/>
    </location>
</feature>
<dbReference type="SUPFAM" id="SSF103473">
    <property type="entry name" value="MFS general substrate transporter"/>
    <property type="match status" value="1"/>
</dbReference>
<feature type="transmembrane region" description="Helical" evidence="7">
    <location>
        <begin position="295"/>
        <end position="321"/>
    </location>
</feature>
<evidence type="ECO:0000259" key="8">
    <source>
        <dbReference type="PROSITE" id="PS50850"/>
    </source>
</evidence>
<reference evidence="9" key="1">
    <citation type="submission" date="2016-03" db="EMBL/GenBank/DDBJ databases">
        <authorList>
            <person name="Ploux O."/>
        </authorList>
    </citation>
    <scope>NUCLEOTIDE SEQUENCE [LARGE SCALE GENOMIC DNA]</scope>
    <source>
        <strain evidence="9">UAMH 11012</strain>
    </source>
</reference>
<evidence type="ECO:0000256" key="6">
    <source>
        <dbReference type="SAM" id="MobiDB-lite"/>
    </source>
</evidence>
<dbReference type="Pfam" id="PF07690">
    <property type="entry name" value="MFS_1"/>
    <property type="match status" value="1"/>
</dbReference>
<name>A0A1L7XX54_9HELO</name>
<dbReference type="Proteomes" id="UP000184330">
    <property type="component" value="Unassembled WGS sequence"/>
</dbReference>
<evidence type="ECO:0000256" key="7">
    <source>
        <dbReference type="SAM" id="Phobius"/>
    </source>
</evidence>
<evidence type="ECO:0000256" key="4">
    <source>
        <dbReference type="ARBA" id="ARBA00022989"/>
    </source>
</evidence>
<dbReference type="PROSITE" id="PS50850">
    <property type="entry name" value="MFS"/>
    <property type="match status" value="1"/>
</dbReference>
<evidence type="ECO:0000256" key="1">
    <source>
        <dbReference type="ARBA" id="ARBA00004141"/>
    </source>
</evidence>
<feature type="transmembrane region" description="Helical" evidence="7">
    <location>
        <begin position="133"/>
        <end position="149"/>
    </location>
</feature>
<dbReference type="OrthoDB" id="3936150at2759"/>
<comment type="subcellular location">
    <subcellularLocation>
        <location evidence="1">Membrane</location>
        <topology evidence="1">Multi-pass membrane protein</topology>
    </subcellularLocation>
</comment>
<evidence type="ECO:0000256" key="3">
    <source>
        <dbReference type="ARBA" id="ARBA00022692"/>
    </source>
</evidence>
<dbReference type="InterPro" id="IPR011701">
    <property type="entry name" value="MFS"/>
</dbReference>
<dbReference type="GO" id="GO:0000297">
    <property type="term" value="F:spermine transmembrane transporter activity"/>
    <property type="evidence" value="ECO:0007669"/>
    <property type="project" value="TreeGrafter"/>
</dbReference>
<evidence type="ECO:0000313" key="9">
    <source>
        <dbReference type="EMBL" id="CZR69641.1"/>
    </source>
</evidence>
<dbReference type="InterPro" id="IPR036259">
    <property type="entry name" value="MFS_trans_sf"/>
</dbReference>
<feature type="compositionally biased region" description="Polar residues" evidence="6">
    <location>
        <begin position="1"/>
        <end position="14"/>
    </location>
</feature>
<feature type="region of interest" description="Disordered" evidence="6">
    <location>
        <begin position="1"/>
        <end position="34"/>
    </location>
</feature>
<dbReference type="AlphaFoldDB" id="A0A1L7XX54"/>
<feature type="transmembrane region" description="Helical" evidence="7">
    <location>
        <begin position="189"/>
        <end position="210"/>
    </location>
</feature>
<dbReference type="STRING" id="576137.A0A1L7XX54"/>
<accession>A0A1L7XX54</accession>
<keyword evidence="5 7" id="KW-0472">Membrane</keyword>
<evidence type="ECO:0000256" key="5">
    <source>
        <dbReference type="ARBA" id="ARBA00023136"/>
    </source>
</evidence>
<dbReference type="EMBL" id="FJOG01000076">
    <property type="protein sequence ID" value="CZR69641.1"/>
    <property type="molecule type" value="Genomic_DNA"/>
</dbReference>
<dbReference type="Gene3D" id="1.20.1250.20">
    <property type="entry name" value="MFS general substrate transporter like domains"/>
    <property type="match status" value="1"/>
</dbReference>
<dbReference type="FunFam" id="1.20.1250.20:FF:000082">
    <property type="entry name" value="MFS multidrug transporter, putative"/>
    <property type="match status" value="1"/>
</dbReference>
<keyword evidence="4 7" id="KW-1133">Transmembrane helix</keyword>
<protein>
    <submittedName>
        <fullName evidence="9">Related to TPO4-Proposed vacuolar polyamine transporter</fullName>
    </submittedName>
</protein>
<keyword evidence="3 7" id="KW-0812">Transmembrane</keyword>
<feature type="domain" description="Major facilitator superfamily (MFS) profile" evidence="8">
    <location>
        <begin position="68"/>
        <end position="496"/>
    </location>
</feature>
<gene>
    <name evidence="9" type="ORF">PAC_19541</name>
</gene>
<feature type="transmembrane region" description="Helical" evidence="7">
    <location>
        <begin position="400"/>
        <end position="419"/>
    </location>
</feature>
<dbReference type="InterPro" id="IPR020846">
    <property type="entry name" value="MFS_dom"/>
</dbReference>
<feature type="transmembrane region" description="Helical" evidence="7">
    <location>
        <begin position="333"/>
        <end position="353"/>
    </location>
</feature>
<dbReference type="GO" id="GO:0005886">
    <property type="term" value="C:plasma membrane"/>
    <property type="evidence" value="ECO:0007669"/>
    <property type="project" value="TreeGrafter"/>
</dbReference>